<dbReference type="EMBL" id="VSRR010022410">
    <property type="protein sequence ID" value="MPC64675.1"/>
    <property type="molecule type" value="Genomic_DNA"/>
</dbReference>
<evidence type="ECO:0000313" key="2">
    <source>
        <dbReference type="Proteomes" id="UP000324222"/>
    </source>
</evidence>
<evidence type="ECO:0000313" key="1">
    <source>
        <dbReference type="EMBL" id="MPC64675.1"/>
    </source>
</evidence>
<name>A0A5B7H555_PORTR</name>
<sequence length="72" mass="8100">MKEKSSWICCIKSHHEAGGTDYHINHLRTPEAGHVHADPELGINGRIPRVPFPTTDLYCPVQDTLVPTLPWD</sequence>
<reference evidence="1 2" key="1">
    <citation type="submission" date="2019-05" db="EMBL/GenBank/DDBJ databases">
        <title>Another draft genome of Portunus trituberculatus and its Hox gene families provides insights of decapod evolution.</title>
        <authorList>
            <person name="Jeong J.-H."/>
            <person name="Song I."/>
            <person name="Kim S."/>
            <person name="Choi T."/>
            <person name="Kim D."/>
            <person name="Ryu S."/>
            <person name="Kim W."/>
        </authorList>
    </citation>
    <scope>NUCLEOTIDE SEQUENCE [LARGE SCALE GENOMIC DNA]</scope>
    <source>
        <tissue evidence="1">Muscle</tissue>
    </source>
</reference>
<gene>
    <name evidence="1" type="ORF">E2C01_058795</name>
</gene>
<dbReference type="Proteomes" id="UP000324222">
    <property type="component" value="Unassembled WGS sequence"/>
</dbReference>
<protein>
    <submittedName>
        <fullName evidence="1">Uncharacterized protein</fullName>
    </submittedName>
</protein>
<dbReference type="AlphaFoldDB" id="A0A5B7H555"/>
<accession>A0A5B7H555</accession>
<keyword evidence="2" id="KW-1185">Reference proteome</keyword>
<comment type="caution">
    <text evidence="1">The sequence shown here is derived from an EMBL/GenBank/DDBJ whole genome shotgun (WGS) entry which is preliminary data.</text>
</comment>
<proteinExistence type="predicted"/>
<organism evidence="1 2">
    <name type="scientific">Portunus trituberculatus</name>
    <name type="common">Swimming crab</name>
    <name type="synonym">Neptunus trituberculatus</name>
    <dbReference type="NCBI Taxonomy" id="210409"/>
    <lineage>
        <taxon>Eukaryota</taxon>
        <taxon>Metazoa</taxon>
        <taxon>Ecdysozoa</taxon>
        <taxon>Arthropoda</taxon>
        <taxon>Crustacea</taxon>
        <taxon>Multicrustacea</taxon>
        <taxon>Malacostraca</taxon>
        <taxon>Eumalacostraca</taxon>
        <taxon>Eucarida</taxon>
        <taxon>Decapoda</taxon>
        <taxon>Pleocyemata</taxon>
        <taxon>Brachyura</taxon>
        <taxon>Eubrachyura</taxon>
        <taxon>Portunoidea</taxon>
        <taxon>Portunidae</taxon>
        <taxon>Portuninae</taxon>
        <taxon>Portunus</taxon>
    </lineage>
</organism>